<keyword evidence="2" id="KW-1185">Reference proteome</keyword>
<dbReference type="Proteomes" id="UP001596145">
    <property type="component" value="Unassembled WGS sequence"/>
</dbReference>
<dbReference type="RefSeq" id="WP_238987657.1">
    <property type="nucleotide sequence ID" value="NZ_JBHSKV010000002.1"/>
</dbReference>
<dbReference type="EMBL" id="JBHSKV010000002">
    <property type="protein sequence ID" value="MFC5133562.1"/>
    <property type="molecule type" value="Genomic_DNA"/>
</dbReference>
<reference evidence="1 2" key="1">
    <citation type="journal article" date="2019" name="Int. J. Syst. Evol. Microbiol.">
        <title>The Global Catalogue of Microorganisms (GCM) 10K type strain sequencing project: providing services to taxonomists for standard genome sequencing and annotation.</title>
        <authorList>
            <consortium name="The Broad Institute Genomics Platform"/>
            <consortium name="The Broad Institute Genome Sequencing Center for Infectious Disease"/>
            <person name="Wu L."/>
            <person name="Ma J."/>
        </authorList>
    </citation>
    <scope>NUCLEOTIDE SEQUENCE [LARGE SCALE GENOMIC DNA]</scope>
    <source>
        <strain evidence="1 2">CGMCC 1.16026</strain>
    </source>
</reference>
<proteinExistence type="predicted"/>
<dbReference type="AlphaFoldDB" id="A0ABD5QN44"/>
<comment type="caution">
    <text evidence="1">The sequence shown here is derived from an EMBL/GenBank/DDBJ whole genome shotgun (WGS) entry which is preliminary data.</text>
</comment>
<evidence type="ECO:0000313" key="1">
    <source>
        <dbReference type="EMBL" id="MFC5133562.1"/>
    </source>
</evidence>
<dbReference type="GeneID" id="300068787"/>
<gene>
    <name evidence="1" type="ORF">ACFPJA_02305</name>
</gene>
<name>A0ABD5QN44_9EURY</name>
<evidence type="ECO:0000313" key="2">
    <source>
        <dbReference type="Proteomes" id="UP001596145"/>
    </source>
</evidence>
<accession>A0ABD5QN44</accession>
<organism evidence="1 2">
    <name type="scientific">Halorubrum glutamatedens</name>
    <dbReference type="NCBI Taxonomy" id="2707018"/>
    <lineage>
        <taxon>Archaea</taxon>
        <taxon>Methanobacteriati</taxon>
        <taxon>Methanobacteriota</taxon>
        <taxon>Stenosarchaea group</taxon>
        <taxon>Halobacteria</taxon>
        <taxon>Halobacteriales</taxon>
        <taxon>Haloferacaceae</taxon>
        <taxon>Halorubrum</taxon>
    </lineage>
</organism>
<sequence length="141" mass="15749">MSGKLITVVPVYLVPMPQIFEFHCTNPDCEFEMPSGWGYYMYAIADDGERIHCPHPGEMGRARDVIGEDASQEEIDRRTGFNTYCFCIHCEAQVDLDLDRDEKACPECRSNAVKTIDELVDEQCPVCGEGTFVAEDTGAIA</sequence>
<protein>
    <submittedName>
        <fullName evidence="1">Uncharacterized protein</fullName>
    </submittedName>
</protein>